<gene>
    <name evidence="11" type="ORF">SteCoe_13801</name>
</gene>
<evidence type="ECO:0000256" key="7">
    <source>
        <dbReference type="PROSITE-ProRule" id="PRU10141"/>
    </source>
</evidence>
<feature type="compositionally biased region" description="Basic and acidic residues" evidence="9">
    <location>
        <begin position="1"/>
        <end position="16"/>
    </location>
</feature>
<dbReference type="Gene3D" id="1.10.510.10">
    <property type="entry name" value="Transferase(Phosphotransferase) domain 1"/>
    <property type="match status" value="1"/>
</dbReference>
<keyword evidence="2 8" id="KW-0723">Serine/threonine-protein kinase</keyword>
<evidence type="ECO:0000256" key="2">
    <source>
        <dbReference type="ARBA" id="ARBA00022527"/>
    </source>
</evidence>
<name>A0A1R2C7J7_9CILI</name>
<dbReference type="InterPro" id="IPR050494">
    <property type="entry name" value="Ser_Thr_dual-spec_kinase"/>
</dbReference>
<dbReference type="PROSITE" id="PS00108">
    <property type="entry name" value="PROTEIN_KINASE_ST"/>
    <property type="match status" value="1"/>
</dbReference>
<dbReference type="PANTHER" id="PTHR24058">
    <property type="entry name" value="DUAL SPECIFICITY PROTEIN KINASE"/>
    <property type="match status" value="1"/>
</dbReference>
<dbReference type="GO" id="GO:0005524">
    <property type="term" value="F:ATP binding"/>
    <property type="evidence" value="ECO:0007669"/>
    <property type="project" value="UniProtKB-UniRule"/>
</dbReference>
<dbReference type="PANTHER" id="PTHR24058:SF22">
    <property type="entry name" value="DUAL SPECIFICITY TYROSINE-PHOSPHORYLATION-REGULATED KINASE 4"/>
    <property type="match status" value="1"/>
</dbReference>
<reference evidence="11 12" key="1">
    <citation type="submission" date="2016-11" db="EMBL/GenBank/DDBJ databases">
        <title>The macronuclear genome of Stentor coeruleus: a giant cell with tiny introns.</title>
        <authorList>
            <person name="Slabodnick M."/>
            <person name="Ruby J.G."/>
            <person name="Reiff S.B."/>
            <person name="Swart E.C."/>
            <person name="Gosai S."/>
            <person name="Prabakaran S."/>
            <person name="Witkowska E."/>
            <person name="Larue G.E."/>
            <person name="Fisher S."/>
            <person name="Freeman R.M."/>
            <person name="Gunawardena J."/>
            <person name="Chu W."/>
            <person name="Stover N.A."/>
            <person name="Gregory B.D."/>
            <person name="Nowacki M."/>
            <person name="Derisi J."/>
            <person name="Roy S.W."/>
            <person name="Marshall W.F."/>
            <person name="Sood P."/>
        </authorList>
    </citation>
    <scope>NUCLEOTIDE SEQUENCE [LARGE SCALE GENOMIC DNA]</scope>
    <source>
        <strain evidence="11">WM001</strain>
    </source>
</reference>
<organism evidence="11 12">
    <name type="scientific">Stentor coeruleus</name>
    <dbReference type="NCBI Taxonomy" id="5963"/>
    <lineage>
        <taxon>Eukaryota</taxon>
        <taxon>Sar</taxon>
        <taxon>Alveolata</taxon>
        <taxon>Ciliophora</taxon>
        <taxon>Postciliodesmatophora</taxon>
        <taxon>Heterotrichea</taxon>
        <taxon>Heterotrichida</taxon>
        <taxon>Stentoridae</taxon>
        <taxon>Stentor</taxon>
    </lineage>
</organism>
<feature type="region of interest" description="Disordered" evidence="9">
    <location>
        <begin position="1"/>
        <end position="23"/>
    </location>
</feature>
<dbReference type="OrthoDB" id="9332038at2759"/>
<evidence type="ECO:0000256" key="6">
    <source>
        <dbReference type="ARBA" id="ARBA00022840"/>
    </source>
</evidence>
<dbReference type="GO" id="GO:0005737">
    <property type="term" value="C:cytoplasm"/>
    <property type="evidence" value="ECO:0007669"/>
    <property type="project" value="TreeGrafter"/>
</dbReference>
<dbReference type="PROSITE" id="PS50011">
    <property type="entry name" value="PROTEIN_KINASE_DOM"/>
    <property type="match status" value="1"/>
</dbReference>
<dbReference type="InterPro" id="IPR017441">
    <property type="entry name" value="Protein_kinase_ATP_BS"/>
</dbReference>
<evidence type="ECO:0000256" key="9">
    <source>
        <dbReference type="SAM" id="MobiDB-lite"/>
    </source>
</evidence>
<dbReference type="Gene3D" id="3.30.200.20">
    <property type="entry name" value="Phosphorylase Kinase, domain 1"/>
    <property type="match status" value="1"/>
</dbReference>
<feature type="binding site" evidence="7">
    <location>
        <position position="171"/>
    </location>
    <ligand>
        <name>ATP</name>
        <dbReference type="ChEBI" id="CHEBI:30616"/>
    </ligand>
</feature>
<keyword evidence="3" id="KW-0808">Transferase</keyword>
<evidence type="ECO:0000259" key="10">
    <source>
        <dbReference type="PROSITE" id="PS50011"/>
    </source>
</evidence>
<evidence type="ECO:0000313" key="12">
    <source>
        <dbReference type="Proteomes" id="UP000187209"/>
    </source>
</evidence>
<accession>A0A1R2C7J7</accession>
<dbReference type="InterPro" id="IPR000719">
    <property type="entry name" value="Prot_kinase_dom"/>
</dbReference>
<proteinExistence type="inferred from homology"/>
<dbReference type="EMBL" id="MPUH01000252">
    <property type="protein sequence ID" value="OMJ84969.1"/>
    <property type="molecule type" value="Genomic_DNA"/>
</dbReference>
<dbReference type="SMART" id="SM00220">
    <property type="entry name" value="S_TKc"/>
    <property type="match status" value="1"/>
</dbReference>
<dbReference type="SUPFAM" id="SSF56112">
    <property type="entry name" value="Protein kinase-like (PK-like)"/>
    <property type="match status" value="1"/>
</dbReference>
<dbReference type="Proteomes" id="UP000187209">
    <property type="component" value="Unassembled WGS sequence"/>
</dbReference>
<keyword evidence="5" id="KW-0418">Kinase</keyword>
<evidence type="ECO:0000256" key="5">
    <source>
        <dbReference type="ARBA" id="ARBA00022777"/>
    </source>
</evidence>
<evidence type="ECO:0000256" key="1">
    <source>
        <dbReference type="ARBA" id="ARBA00008867"/>
    </source>
</evidence>
<dbReference type="Pfam" id="PF00069">
    <property type="entry name" value="Pkinase"/>
    <property type="match status" value="1"/>
</dbReference>
<evidence type="ECO:0000256" key="8">
    <source>
        <dbReference type="RuleBase" id="RU000304"/>
    </source>
</evidence>
<dbReference type="PROSITE" id="PS00107">
    <property type="entry name" value="PROTEIN_KINASE_ATP"/>
    <property type="match status" value="1"/>
</dbReference>
<comment type="caution">
    <text evidence="11">The sequence shown here is derived from an EMBL/GenBank/DDBJ whole genome shotgun (WGS) entry which is preliminary data.</text>
</comment>
<comment type="similarity">
    <text evidence="1">Belongs to the protein kinase superfamily. CMGC Ser/Thr protein kinase family. MNB/DYRK subfamily.</text>
</comment>
<keyword evidence="12" id="KW-1185">Reference proteome</keyword>
<protein>
    <recommendedName>
        <fullName evidence="10">Protein kinase domain-containing protein</fullName>
    </recommendedName>
</protein>
<feature type="domain" description="Protein kinase" evidence="10">
    <location>
        <begin position="142"/>
        <end position="432"/>
    </location>
</feature>
<dbReference type="InterPro" id="IPR008271">
    <property type="entry name" value="Ser/Thr_kinase_AS"/>
</dbReference>
<dbReference type="GO" id="GO:0005856">
    <property type="term" value="C:cytoskeleton"/>
    <property type="evidence" value="ECO:0007669"/>
    <property type="project" value="TreeGrafter"/>
</dbReference>
<sequence>MIAKLHADLSETKQHDTSSSTLKQLVRKKPKISSFQMVNTKFQPKEDTSPPKLSIAQNIKNTKNQSYANYKRSISFTQEIKNSSTIETKTFYECKNQCINKTLTNDKIYYEGRTEYESEEMVIDDDENYYKGFVGNSLAYRYEILETLGKGTFGEVFKCFDHKNNVNVAIKIIRNQKPYKESGDQELIFLQEISQSSEEASEKFIVKLLDNFTFKNHLCFVFELLSLNLFQAIEKNIGQGFSVLTVKNIIRQILKALEIMHGLNIIHCDIKPDNIMLKDKDKNLVRLIDFGSSCKENRRFMEYVQNRNYRAPEIVFDIDYTKAIDLWSLGCITVELLTGKSLFKAENEQELFKLFVGTFGYPEKSFVKKGRRCNIFLDRQGRFRIKTTPNINTLCNALQGFDLEIINFVEACLKWNPEQRITTSQALAHRWIASSDGSEYEYELI</sequence>
<dbReference type="InterPro" id="IPR011009">
    <property type="entry name" value="Kinase-like_dom_sf"/>
</dbReference>
<dbReference type="AlphaFoldDB" id="A0A1R2C7J7"/>
<keyword evidence="4 7" id="KW-0547">Nucleotide-binding</keyword>
<dbReference type="GO" id="GO:0004674">
    <property type="term" value="F:protein serine/threonine kinase activity"/>
    <property type="evidence" value="ECO:0007669"/>
    <property type="project" value="UniProtKB-KW"/>
</dbReference>
<keyword evidence="6 7" id="KW-0067">ATP-binding</keyword>
<evidence type="ECO:0000313" key="11">
    <source>
        <dbReference type="EMBL" id="OMJ84969.1"/>
    </source>
</evidence>
<evidence type="ECO:0000256" key="4">
    <source>
        <dbReference type="ARBA" id="ARBA00022741"/>
    </source>
</evidence>
<evidence type="ECO:0000256" key="3">
    <source>
        <dbReference type="ARBA" id="ARBA00022679"/>
    </source>
</evidence>